<protein>
    <submittedName>
        <fullName evidence="2">Mga helix-turn-helix domain-containing protein</fullName>
    </submittedName>
</protein>
<dbReference type="EMBL" id="FUXI01000003">
    <property type="protein sequence ID" value="SJZ44429.1"/>
    <property type="molecule type" value="Genomic_DNA"/>
</dbReference>
<dbReference type="STRING" id="263852.SAMN02745116_00323"/>
<sequence>MFFDELMFEHSEQMKLEVFHSLSTVMPGEYQLYYFAEQHALTYHQISKLIGEIDKDIEQMYPQWKKLLIGNGKVRIPEKRMKLDKYRFHLWRQTVPYQFIEAVFLGREINVIDFCKEKGIGRSTLYRKLLNLIDFLKEFDIKVNYNPIDFIGEEALIRIIFSYLFWIGSRGIDTPEFANKELANQMLQRNIEIGYETESYIGHKQLLMSLYVANARLETGHFVEKKVALSSVFSETPLFESKILGNLPFIPKGKMEDELYFYYFFVYILHSYSDVNDVMIGKIIDIFLKKQKNHVVTQLVERYLQSFDKNKLQMTPDQFRVLTANLLAIAYSYYVYEHPLPDLESLTIPVNLENKEYIRLVEKNKEFFERTLKEPQFEKFQVAQGHFVRRFTNMTLPYLIHFDSINKLQLGIALENNPILQNNLKVFLNRLNFVELEPFQIEKAEEYDVVIHSSSIVTEELPNIQHSFLWDIGYGEKEMYWLYTSLHKLYLEKQ</sequence>
<dbReference type="Pfam" id="PF05043">
    <property type="entry name" value="Mga"/>
    <property type="match status" value="1"/>
</dbReference>
<dbReference type="RefSeq" id="WP_078806287.1">
    <property type="nucleotide sequence ID" value="NZ_FUXI01000003.1"/>
</dbReference>
<dbReference type="Proteomes" id="UP000190328">
    <property type="component" value="Unassembled WGS sequence"/>
</dbReference>
<gene>
    <name evidence="2" type="ORF">SAMN02745116_00323</name>
</gene>
<accession>A0A1T4KPS0</accession>
<dbReference type="AlphaFoldDB" id="A0A1T4KPS0"/>
<reference evidence="2 3" key="1">
    <citation type="submission" date="2017-02" db="EMBL/GenBank/DDBJ databases">
        <authorList>
            <person name="Peterson S.W."/>
        </authorList>
    </citation>
    <scope>NUCLEOTIDE SEQUENCE [LARGE SCALE GENOMIC DNA]</scope>
    <source>
        <strain evidence="2 3">ATCC BAA-1030</strain>
    </source>
</reference>
<evidence type="ECO:0000259" key="1">
    <source>
        <dbReference type="Pfam" id="PF05043"/>
    </source>
</evidence>
<dbReference type="Gene3D" id="1.10.10.10">
    <property type="entry name" value="Winged helix-like DNA-binding domain superfamily/Winged helix DNA-binding domain"/>
    <property type="match status" value="1"/>
</dbReference>
<evidence type="ECO:0000313" key="3">
    <source>
        <dbReference type="Proteomes" id="UP000190328"/>
    </source>
</evidence>
<proteinExistence type="predicted"/>
<organism evidence="2 3">
    <name type="scientific">Pilibacter termitis</name>
    <dbReference type="NCBI Taxonomy" id="263852"/>
    <lineage>
        <taxon>Bacteria</taxon>
        <taxon>Bacillati</taxon>
        <taxon>Bacillota</taxon>
        <taxon>Bacilli</taxon>
        <taxon>Lactobacillales</taxon>
        <taxon>Enterococcaceae</taxon>
        <taxon>Pilibacter</taxon>
    </lineage>
</organism>
<evidence type="ECO:0000313" key="2">
    <source>
        <dbReference type="EMBL" id="SJZ44429.1"/>
    </source>
</evidence>
<name>A0A1T4KPS0_9ENTE</name>
<keyword evidence="3" id="KW-1185">Reference proteome</keyword>
<feature type="domain" description="Mga helix-turn-helix" evidence="1">
    <location>
        <begin position="85"/>
        <end position="165"/>
    </location>
</feature>
<dbReference type="OrthoDB" id="2188960at2"/>
<dbReference type="InterPro" id="IPR036388">
    <property type="entry name" value="WH-like_DNA-bd_sf"/>
</dbReference>
<dbReference type="InterPro" id="IPR007737">
    <property type="entry name" value="Mga_HTH"/>
</dbReference>